<organism evidence="13 14">
    <name type="scientific">Oncorhynchus tshawytscha</name>
    <name type="common">Chinook salmon</name>
    <name type="synonym">Salmo tshawytscha</name>
    <dbReference type="NCBI Taxonomy" id="74940"/>
    <lineage>
        <taxon>Eukaryota</taxon>
        <taxon>Metazoa</taxon>
        <taxon>Chordata</taxon>
        <taxon>Craniata</taxon>
        <taxon>Vertebrata</taxon>
        <taxon>Euteleostomi</taxon>
        <taxon>Actinopterygii</taxon>
        <taxon>Neopterygii</taxon>
        <taxon>Teleostei</taxon>
        <taxon>Protacanthopterygii</taxon>
        <taxon>Salmoniformes</taxon>
        <taxon>Salmonidae</taxon>
        <taxon>Salmoninae</taxon>
        <taxon>Oncorhynchus</taxon>
    </lineage>
</organism>
<reference evidence="14" key="1">
    <citation type="journal article" date="2018" name="PLoS ONE">
        <title>Chinook salmon (Oncorhynchus tshawytscha) genome and transcriptome.</title>
        <authorList>
            <person name="Christensen K.A."/>
            <person name="Leong J.S."/>
            <person name="Sakhrani D."/>
            <person name="Biagi C.A."/>
            <person name="Minkley D.R."/>
            <person name="Withler R.E."/>
            <person name="Rondeau E.B."/>
            <person name="Koop B.F."/>
            <person name="Devlin R.H."/>
        </authorList>
    </citation>
    <scope>NUCLEOTIDE SEQUENCE [LARGE SCALE GENOMIC DNA]</scope>
</reference>
<feature type="compositionally biased region" description="Polar residues" evidence="9">
    <location>
        <begin position="249"/>
        <end position="258"/>
    </location>
</feature>
<dbReference type="PROSITE" id="PS00661">
    <property type="entry name" value="FERM_2"/>
    <property type="match status" value="1"/>
</dbReference>
<dbReference type="Pfam" id="PF09380">
    <property type="entry name" value="FERM_C"/>
    <property type="match status" value="1"/>
</dbReference>
<feature type="domain" description="FERM C-terminal PH-like" evidence="12">
    <location>
        <begin position="154"/>
        <end position="230"/>
    </location>
</feature>
<keyword evidence="8" id="KW-0539">Nucleus</keyword>
<evidence type="ECO:0000256" key="3">
    <source>
        <dbReference type="ARBA" id="ARBA00004544"/>
    </source>
</evidence>
<dbReference type="InterPro" id="IPR014847">
    <property type="entry name" value="FA"/>
</dbReference>
<evidence type="ECO:0000259" key="10">
    <source>
        <dbReference type="SMART" id="SM00295"/>
    </source>
</evidence>
<reference evidence="13" key="2">
    <citation type="submission" date="2025-08" db="UniProtKB">
        <authorList>
            <consortium name="Ensembl"/>
        </authorList>
    </citation>
    <scope>IDENTIFICATION</scope>
</reference>
<evidence type="ECO:0000313" key="14">
    <source>
        <dbReference type="Proteomes" id="UP000694402"/>
    </source>
</evidence>
<evidence type="ECO:0000256" key="1">
    <source>
        <dbReference type="ARBA" id="ARBA00004123"/>
    </source>
</evidence>
<evidence type="ECO:0000256" key="9">
    <source>
        <dbReference type="SAM" id="MobiDB-lite"/>
    </source>
</evidence>
<dbReference type="Pfam" id="PF05902">
    <property type="entry name" value="4_1_CTD"/>
    <property type="match status" value="1"/>
</dbReference>
<dbReference type="InterPro" id="IPR007477">
    <property type="entry name" value="SAB_dom"/>
</dbReference>
<feature type="domain" description="FERM adjacent" evidence="11">
    <location>
        <begin position="234"/>
        <end position="280"/>
    </location>
</feature>
<dbReference type="GO" id="GO:0005856">
    <property type="term" value="C:cytoskeleton"/>
    <property type="evidence" value="ECO:0007669"/>
    <property type="project" value="UniProtKB-SubCell"/>
</dbReference>
<keyword evidence="4" id="KW-0963">Cytoplasm</keyword>
<evidence type="ECO:0000256" key="4">
    <source>
        <dbReference type="ARBA" id="ARBA00022490"/>
    </source>
</evidence>
<dbReference type="Pfam" id="PF08736">
    <property type="entry name" value="FA"/>
    <property type="match status" value="1"/>
</dbReference>
<evidence type="ECO:0000256" key="2">
    <source>
        <dbReference type="ARBA" id="ARBA00004245"/>
    </source>
</evidence>
<keyword evidence="14" id="KW-1185">Reference proteome</keyword>
<feature type="region of interest" description="Disordered" evidence="9">
    <location>
        <begin position="249"/>
        <end position="351"/>
    </location>
</feature>
<dbReference type="InterPro" id="IPR035963">
    <property type="entry name" value="FERM_2"/>
</dbReference>
<dbReference type="InterPro" id="IPR018980">
    <property type="entry name" value="FERM_PH-like_C"/>
</dbReference>
<dbReference type="Pfam" id="PF00373">
    <property type="entry name" value="FERM_M"/>
    <property type="match status" value="1"/>
</dbReference>
<dbReference type="Gene3D" id="3.10.20.90">
    <property type="entry name" value="Phosphatidylinositol 3-kinase Catalytic Subunit, Chain A, domain 1"/>
    <property type="match status" value="1"/>
</dbReference>
<dbReference type="GO" id="GO:0005198">
    <property type="term" value="F:structural molecule activity"/>
    <property type="evidence" value="ECO:0007669"/>
    <property type="project" value="InterPro"/>
</dbReference>
<dbReference type="InterPro" id="IPR019748">
    <property type="entry name" value="FERM_central"/>
</dbReference>
<dbReference type="InterPro" id="IPR008379">
    <property type="entry name" value="Band_4.1_C"/>
</dbReference>
<dbReference type="InterPro" id="IPR011993">
    <property type="entry name" value="PH-like_dom_sf"/>
</dbReference>
<dbReference type="Proteomes" id="UP000694402">
    <property type="component" value="Unassembled WGS sequence"/>
</dbReference>
<keyword evidence="6" id="KW-0009">Actin-binding</keyword>
<dbReference type="SMART" id="SM01195">
    <property type="entry name" value="FA"/>
    <property type="match status" value="1"/>
</dbReference>
<dbReference type="PANTHER" id="PTHR23280:SF12">
    <property type="entry name" value="PROTEIN 4.1"/>
    <property type="match status" value="1"/>
</dbReference>
<dbReference type="InterPro" id="IPR014352">
    <property type="entry name" value="FERM/acyl-CoA-bd_prot_sf"/>
</dbReference>
<dbReference type="GO" id="GO:0030866">
    <property type="term" value="P:cortical actin cytoskeleton organization"/>
    <property type="evidence" value="ECO:0007669"/>
    <property type="project" value="InterPro"/>
</dbReference>
<dbReference type="Ensembl" id="ENSOTST00005169828.1">
    <property type="protein sequence ID" value="ENSOTSP00005133992.1"/>
    <property type="gene ID" value="ENSOTSG00005058177.1"/>
</dbReference>
<dbReference type="GeneTree" id="ENSGT00940000157833"/>
<dbReference type="GO" id="GO:0005634">
    <property type="term" value="C:nucleus"/>
    <property type="evidence" value="ECO:0007669"/>
    <property type="project" value="UniProtKB-SubCell"/>
</dbReference>
<dbReference type="AlphaFoldDB" id="A0AAZ3QXD6"/>
<evidence type="ECO:0000256" key="8">
    <source>
        <dbReference type="ARBA" id="ARBA00023242"/>
    </source>
</evidence>
<dbReference type="PANTHER" id="PTHR23280">
    <property type="entry name" value="4.1 G PROTEIN"/>
    <property type="match status" value="1"/>
</dbReference>
<dbReference type="GO" id="GO:0003779">
    <property type="term" value="F:actin binding"/>
    <property type="evidence" value="ECO:0007669"/>
    <property type="project" value="UniProtKB-KW"/>
</dbReference>
<dbReference type="PIRSF" id="PIRSF002304">
    <property type="entry name" value="Membrane_skeletal_4_1"/>
    <property type="match status" value="1"/>
</dbReference>
<dbReference type="SUPFAM" id="SSF47031">
    <property type="entry name" value="Second domain of FERM"/>
    <property type="match status" value="1"/>
</dbReference>
<evidence type="ECO:0000259" key="12">
    <source>
        <dbReference type="SMART" id="SM01196"/>
    </source>
</evidence>
<dbReference type="InterPro" id="IPR019747">
    <property type="entry name" value="FERM_CS"/>
</dbReference>
<sequence>LHCVELFTKVCDHLNLLERDYYGLAIWESPSMKTWMDFTKEIRRQVQGTNYDFTFNVKFYPPDPAQLSEDITRYYLCLQLRKDILGAVYPAPLSRWPFWVPTHCWPRQTKELEKKVMELHKTYRSMSPAQADMAFLENAKKLAMYGVDLHQAKDLDGVDIMLGVCSGSSRSPTNAAASSSRYGVDLLFQQLEHYESAIGFKLPNYKASKKLWKVCVEHHTFFRLTSTEVATTPRKFLVLGSKFRYSGRTQAQTRQASSMIDRPAPLFQRSASKRNSRSMDEAMVSTPDKSTRPVSAPIMSPISPGDVEPSPVTSGLPRGERREASTPTVRKSRSAERKTKEEAKVESKVTEDLDKTQAEIMRHHTSISELKRSFMESVPEPRQSEWDKRLSTHSPFRTASINGQLQPGTDGPNVVKTQTITISDVSNSLRGDVSNKEVPIVHTETKTITYESAQPVDNTAERDSGVLLSAQTITSETVSTTTTTQITKTVKGGISETRIEKRIVITGDTEIDHDKALAQAIKEAKEQHPDMSVTKVVVHQETEITPD</sequence>
<name>A0AAZ3QXD6_ONCTS</name>
<feature type="compositionally biased region" description="Basic and acidic residues" evidence="9">
    <location>
        <begin position="333"/>
        <end position="351"/>
    </location>
</feature>
<evidence type="ECO:0000256" key="6">
    <source>
        <dbReference type="ARBA" id="ARBA00023203"/>
    </source>
</evidence>
<accession>A0AAZ3QXD6</accession>
<evidence type="ECO:0000313" key="13">
    <source>
        <dbReference type="Ensembl" id="ENSOTSP00005133992.1"/>
    </source>
</evidence>
<dbReference type="SUPFAM" id="SSF54236">
    <property type="entry name" value="Ubiquitin-like"/>
    <property type="match status" value="1"/>
</dbReference>
<dbReference type="Gene3D" id="1.20.80.10">
    <property type="match status" value="1"/>
</dbReference>
<reference evidence="13" key="3">
    <citation type="submission" date="2025-09" db="UniProtKB">
        <authorList>
            <consortium name="Ensembl"/>
        </authorList>
    </citation>
    <scope>IDENTIFICATION</scope>
</reference>
<dbReference type="SMART" id="SM01196">
    <property type="entry name" value="FERM_C"/>
    <property type="match status" value="1"/>
</dbReference>
<evidence type="ECO:0000256" key="7">
    <source>
        <dbReference type="ARBA" id="ARBA00023212"/>
    </source>
</evidence>
<dbReference type="Pfam" id="PF04382">
    <property type="entry name" value="SAB"/>
    <property type="match status" value="1"/>
</dbReference>
<dbReference type="GO" id="GO:0031032">
    <property type="term" value="P:actomyosin structure organization"/>
    <property type="evidence" value="ECO:0007669"/>
    <property type="project" value="TreeGrafter"/>
</dbReference>
<proteinExistence type="predicted"/>
<dbReference type="InterPro" id="IPR029071">
    <property type="entry name" value="Ubiquitin-like_domsf"/>
</dbReference>
<comment type="subcellular location">
    <subcellularLocation>
        <location evidence="3">Cytoplasm</location>
        <location evidence="3">Cell cortex</location>
    </subcellularLocation>
    <subcellularLocation>
        <location evidence="2">Cytoplasm</location>
        <location evidence="2">Cytoskeleton</location>
    </subcellularLocation>
    <subcellularLocation>
        <location evidence="1">Nucleus</location>
    </subcellularLocation>
</comment>
<evidence type="ECO:0000256" key="5">
    <source>
        <dbReference type="ARBA" id="ARBA00022553"/>
    </source>
</evidence>
<dbReference type="InterPro" id="IPR018979">
    <property type="entry name" value="FERM_N"/>
</dbReference>
<dbReference type="Pfam" id="PF09379">
    <property type="entry name" value="FERM_N"/>
    <property type="match status" value="1"/>
</dbReference>
<dbReference type="GO" id="GO:0005886">
    <property type="term" value="C:plasma membrane"/>
    <property type="evidence" value="ECO:0007669"/>
    <property type="project" value="TreeGrafter"/>
</dbReference>
<dbReference type="SUPFAM" id="SSF50729">
    <property type="entry name" value="PH domain-like"/>
    <property type="match status" value="1"/>
</dbReference>
<protein>
    <submittedName>
        <fullName evidence="13">Uncharacterized protein</fullName>
    </submittedName>
</protein>
<keyword evidence="5" id="KW-0597">Phosphoprotein</keyword>
<dbReference type="SMART" id="SM00295">
    <property type="entry name" value="B41"/>
    <property type="match status" value="1"/>
</dbReference>
<dbReference type="GO" id="GO:0005938">
    <property type="term" value="C:cell cortex"/>
    <property type="evidence" value="ECO:0007669"/>
    <property type="project" value="UniProtKB-SubCell"/>
</dbReference>
<dbReference type="CDD" id="cd14473">
    <property type="entry name" value="FERM_B-lobe"/>
    <property type="match status" value="1"/>
</dbReference>
<dbReference type="InterPro" id="IPR019749">
    <property type="entry name" value="Band_41_domain"/>
</dbReference>
<feature type="domain" description="Band 4.1" evidence="10">
    <location>
        <begin position="1"/>
        <end position="150"/>
    </location>
</feature>
<dbReference type="Gene3D" id="2.30.29.30">
    <property type="entry name" value="Pleckstrin-homology domain (PH domain)/Phosphotyrosine-binding domain (PTB)"/>
    <property type="match status" value="1"/>
</dbReference>
<keyword evidence="7" id="KW-0206">Cytoskeleton</keyword>
<evidence type="ECO:0000259" key="11">
    <source>
        <dbReference type="SMART" id="SM01195"/>
    </source>
</evidence>
<dbReference type="Gene3D" id="1.20.80.60">
    <property type="match status" value="1"/>
</dbReference>